<dbReference type="SUPFAM" id="SSF52172">
    <property type="entry name" value="CheY-like"/>
    <property type="match status" value="1"/>
</dbReference>
<evidence type="ECO:0000256" key="5">
    <source>
        <dbReference type="ARBA" id="ARBA00023125"/>
    </source>
</evidence>
<feature type="modified residue" description="4-aspartylphosphate" evidence="9">
    <location>
        <position position="562"/>
    </location>
</feature>
<keyword evidence="5" id="KW-0238">DNA-binding</keyword>
<dbReference type="InterPro" id="IPR007718">
    <property type="entry name" value="Srp40_C"/>
</dbReference>
<feature type="region of interest" description="Disordered" evidence="10">
    <location>
        <begin position="220"/>
        <end position="259"/>
    </location>
</feature>
<evidence type="ECO:0000256" key="4">
    <source>
        <dbReference type="ARBA" id="ARBA00023015"/>
    </source>
</evidence>
<feature type="region of interest" description="Disordered" evidence="10">
    <location>
        <begin position="371"/>
        <end position="507"/>
    </location>
</feature>
<feature type="domain" description="Response regulatory" evidence="11">
    <location>
        <begin position="513"/>
        <end position="627"/>
    </location>
</feature>
<comment type="subunit">
    <text evidence="8">Homotrimer. Homotrimerization increases the affinity of HSF1 to DNA. Interacts with transcriptional coregulator SSA1 on chromatin.</text>
</comment>
<feature type="compositionally biased region" description="Low complexity" evidence="10">
    <location>
        <begin position="478"/>
        <end position="503"/>
    </location>
</feature>
<evidence type="ECO:0000256" key="6">
    <source>
        <dbReference type="ARBA" id="ARBA00023163"/>
    </source>
</evidence>
<dbReference type="SMART" id="SM00415">
    <property type="entry name" value="HSF"/>
    <property type="match status" value="1"/>
</dbReference>
<feature type="compositionally biased region" description="Pro residues" evidence="10">
    <location>
        <begin position="379"/>
        <end position="389"/>
    </location>
</feature>
<dbReference type="SMART" id="SM00448">
    <property type="entry name" value="REC"/>
    <property type="match status" value="1"/>
</dbReference>
<name>A0A511KMX2_RHOTO</name>
<dbReference type="PROSITE" id="PS50110">
    <property type="entry name" value="RESPONSE_REGULATORY"/>
    <property type="match status" value="1"/>
</dbReference>
<feature type="compositionally biased region" description="Gly residues" evidence="10">
    <location>
        <begin position="94"/>
        <end position="111"/>
    </location>
</feature>
<comment type="subcellular location">
    <subcellularLocation>
        <location evidence="1">Nucleus</location>
    </subcellularLocation>
</comment>
<protein>
    <submittedName>
        <fullName evidence="12">Two-component response regulator</fullName>
    </submittedName>
</protein>
<evidence type="ECO:0000256" key="2">
    <source>
        <dbReference type="ARBA" id="ARBA00022553"/>
    </source>
</evidence>
<evidence type="ECO:0000256" key="10">
    <source>
        <dbReference type="SAM" id="MobiDB-lite"/>
    </source>
</evidence>
<feature type="compositionally biased region" description="Low complexity" evidence="10">
    <location>
        <begin position="940"/>
        <end position="976"/>
    </location>
</feature>
<feature type="compositionally biased region" description="Low complexity" evidence="10">
    <location>
        <begin position="245"/>
        <end position="259"/>
    </location>
</feature>
<feature type="compositionally biased region" description="Low complexity" evidence="10">
    <location>
        <begin position="1043"/>
        <end position="1052"/>
    </location>
</feature>
<dbReference type="PANTHER" id="PTHR45339:SF1">
    <property type="entry name" value="HYBRID SIGNAL TRANSDUCTION HISTIDINE KINASE J"/>
    <property type="match status" value="1"/>
</dbReference>
<proteinExistence type="predicted"/>
<dbReference type="Pfam" id="PF05022">
    <property type="entry name" value="SRP40_C"/>
    <property type="match status" value="1"/>
</dbReference>
<dbReference type="Gene3D" id="3.40.50.2300">
    <property type="match status" value="1"/>
</dbReference>
<feature type="compositionally biased region" description="Low complexity" evidence="10">
    <location>
        <begin position="66"/>
        <end position="76"/>
    </location>
</feature>
<reference evidence="12 13" key="1">
    <citation type="submission" date="2019-07" db="EMBL/GenBank/DDBJ databases">
        <title>Rhodotorula toruloides NBRC10032 genome sequencing.</title>
        <authorList>
            <person name="Shida Y."/>
            <person name="Takaku H."/>
            <person name="Ogasawara W."/>
            <person name="Mori K."/>
        </authorList>
    </citation>
    <scope>NUCLEOTIDE SEQUENCE [LARGE SCALE GENOMIC DNA]</scope>
    <source>
        <strain evidence="12 13">NBRC10032</strain>
    </source>
</reference>
<evidence type="ECO:0000256" key="3">
    <source>
        <dbReference type="ARBA" id="ARBA00023012"/>
    </source>
</evidence>
<evidence type="ECO:0000256" key="9">
    <source>
        <dbReference type="PROSITE-ProRule" id="PRU00169"/>
    </source>
</evidence>
<sequence>MQGYPGHPQDSYAHHHHPQHPNPHAPQHYQQPPSHPGYGHGLPPQQPQQPQVSDEGPGTRKRKAQQAHQQAQLQMQQDDDDDEKPGSDAASAIGGPGPAQGGSGGAGGSKAKGGASDFVKKLYKMLEDGEYSDVVSWGHDGSTFVVKDMNQFTTAILPAHFKHSNFASFVRQLNKYDFHKVKNNDDGPSPYGENTWEFRHPNFRADMKDNLENIKRKAPAAKKAAQVAQQQRMRATAASNGPLDPSLAAGPPGSLAGSLPPSDYSSLQVQLDGLARAQQAMQQHMTNLSQDYQAVIGEMMNFQRNMVAQDQLMQNLIQYLVSLEADQKGTASQDPSAPYVPSSQAQKLISSYTEVARASYDQMADLSRRASLSGGQFPNLPPLPPPPPNFGHFEFAPLGGRRDEGGQRQNGGYEQQQQGQRGPGGASATPAQQQPGQPQQQGGPPHQQQQQQQPGQQPSQQQPPLPQFVHPAYSSGDPQPSTSAPAPTAPPSAERPSAPRRQSNVPGWAVPPRVLLVEDDAVCRKLSSKFLEVFGCQIDVAVDGVSAVNKMNMQKYDLVLMDIVMPNLDGVSATSLIRQFDPMTPIISMTSNSGPNDIMTYFSHGMNDVLPKPFTKENLLSMLEKHLTHLKLMQQMAEIPRALGFTDNQIQDALAQSVVVTDEGGQQVLNPFSSMGISDQDYVEMLQGIAMEKEGKRGLEVVRDEGTARFQEETLIYALSFLRTQSLNKTAAALAKELEKQPWTAPGTQWRLSGEEASREAEKCSGAELASLVRAKLDMIKEREAKKATAAANGAVVLSDSSDDSSSSSSTSPSSSSEDDSSDDSASEKEVEKEVLPKDKLEAVQAQRREEDAAEEKKDASPSSSSASSDSDSDSDASSGSSSSSTSSSSSSESDDEGDRAVQARNPAAKASSPARSLRSNAPPPATPAPTIGKKRKALSSSSESSSSSDSDSDSGSSSSSSSSSASSGSSSSSDSDAAKKPAAKKQRLASPARAAPSPAPAAAPATPSVPTPSTSNSTSSNSTPRPGTPQLNGSAKGKGKQPKGQAQGQGQTERFRRVKAEDVTFADERLKDMSFAARPAGSNDYGAKASADLIVTRGKGFTKEKNKKKRGSYRGGEITMASHSIKFNYD</sequence>
<dbReference type="FunFam" id="1.10.10.10:FF:000027">
    <property type="entry name" value="Heat shock transcription factor 1"/>
    <property type="match status" value="1"/>
</dbReference>
<dbReference type="InterPro" id="IPR001789">
    <property type="entry name" value="Sig_transdc_resp-reg_receiver"/>
</dbReference>
<feature type="compositionally biased region" description="Low complexity" evidence="10">
    <location>
        <begin position="861"/>
        <end position="892"/>
    </location>
</feature>
<dbReference type="GO" id="GO:0003700">
    <property type="term" value="F:DNA-binding transcription factor activity"/>
    <property type="evidence" value="ECO:0007669"/>
    <property type="project" value="InterPro"/>
</dbReference>
<dbReference type="PRINTS" id="PR00056">
    <property type="entry name" value="HSFDOMAIN"/>
</dbReference>
<feature type="compositionally biased region" description="Low complexity" evidence="10">
    <location>
        <begin position="410"/>
        <end position="460"/>
    </location>
</feature>
<keyword evidence="7" id="KW-0539">Nucleus</keyword>
<dbReference type="InterPro" id="IPR011006">
    <property type="entry name" value="CheY-like_superfamily"/>
</dbReference>
<keyword evidence="4" id="KW-0805">Transcription regulation</keyword>
<dbReference type="GO" id="GO:0000160">
    <property type="term" value="P:phosphorelay signal transduction system"/>
    <property type="evidence" value="ECO:0007669"/>
    <property type="project" value="UniProtKB-KW"/>
</dbReference>
<dbReference type="GO" id="GO:0005730">
    <property type="term" value="C:nucleolus"/>
    <property type="evidence" value="ECO:0007669"/>
    <property type="project" value="UniProtKB-ARBA"/>
</dbReference>
<dbReference type="Pfam" id="PF00072">
    <property type="entry name" value="Response_reg"/>
    <property type="match status" value="1"/>
</dbReference>
<dbReference type="InterPro" id="IPR036390">
    <property type="entry name" value="WH_DNA-bd_sf"/>
</dbReference>
<feature type="compositionally biased region" description="Low complexity" evidence="10">
    <location>
        <begin position="990"/>
        <end position="1030"/>
    </location>
</feature>
<feature type="compositionally biased region" description="Basic and acidic residues" evidence="10">
    <location>
        <begin position="826"/>
        <end position="860"/>
    </location>
</feature>
<accession>A0A511KMX2</accession>
<dbReference type="Proteomes" id="UP000321518">
    <property type="component" value="Unassembled WGS sequence"/>
</dbReference>
<evidence type="ECO:0000259" key="11">
    <source>
        <dbReference type="PROSITE" id="PS50110"/>
    </source>
</evidence>
<dbReference type="FunFam" id="3.40.50.2300:FF:000212">
    <property type="entry name" value="Stress response regulator/HFS transcription factor"/>
    <property type="match status" value="1"/>
</dbReference>
<feature type="compositionally biased region" description="Low complexity" evidence="10">
    <location>
        <begin position="221"/>
        <end position="238"/>
    </location>
</feature>
<dbReference type="PROSITE" id="PS00434">
    <property type="entry name" value="HSF_DOMAIN"/>
    <property type="match status" value="1"/>
</dbReference>
<organism evidence="12 13">
    <name type="scientific">Rhodotorula toruloides</name>
    <name type="common">Yeast</name>
    <name type="synonym">Rhodosporidium toruloides</name>
    <dbReference type="NCBI Taxonomy" id="5286"/>
    <lineage>
        <taxon>Eukaryota</taxon>
        <taxon>Fungi</taxon>
        <taxon>Dikarya</taxon>
        <taxon>Basidiomycota</taxon>
        <taxon>Pucciniomycotina</taxon>
        <taxon>Microbotryomycetes</taxon>
        <taxon>Sporidiobolales</taxon>
        <taxon>Sporidiobolaceae</taxon>
        <taxon>Rhodotorula</taxon>
    </lineage>
</organism>
<gene>
    <name evidence="12" type="ORF">Rt10032_c16g5746</name>
</gene>
<dbReference type="Gene3D" id="1.10.10.10">
    <property type="entry name" value="Winged helix-like DNA-binding domain superfamily/Winged helix DNA-binding domain"/>
    <property type="match status" value="1"/>
</dbReference>
<dbReference type="InterPro" id="IPR000232">
    <property type="entry name" value="HSF_DNA-bd"/>
</dbReference>
<dbReference type="EMBL" id="BJWK01000016">
    <property type="protein sequence ID" value="GEM11729.1"/>
    <property type="molecule type" value="Genomic_DNA"/>
</dbReference>
<evidence type="ECO:0000256" key="1">
    <source>
        <dbReference type="ARBA" id="ARBA00004123"/>
    </source>
</evidence>
<feature type="compositionally biased region" description="Low complexity" evidence="10">
    <location>
        <begin position="804"/>
        <end position="816"/>
    </location>
</feature>
<dbReference type="OrthoDB" id="60033at2759"/>
<dbReference type="AlphaFoldDB" id="A0A511KMX2"/>
<keyword evidence="2 9" id="KW-0597">Phosphoprotein</keyword>
<evidence type="ECO:0000313" key="13">
    <source>
        <dbReference type="Proteomes" id="UP000321518"/>
    </source>
</evidence>
<dbReference type="CDD" id="cd17546">
    <property type="entry name" value="REC_hyHK_CKI1_RcsC-like"/>
    <property type="match status" value="1"/>
</dbReference>
<feature type="region of interest" description="Disordered" evidence="10">
    <location>
        <begin position="797"/>
        <end position="1060"/>
    </location>
</feature>
<comment type="caution">
    <text evidence="12">The sequence shown here is derived from an EMBL/GenBank/DDBJ whole genome shotgun (WGS) entry which is preliminary data.</text>
</comment>
<dbReference type="PANTHER" id="PTHR45339">
    <property type="entry name" value="HYBRID SIGNAL TRANSDUCTION HISTIDINE KINASE J"/>
    <property type="match status" value="1"/>
</dbReference>
<evidence type="ECO:0000256" key="7">
    <source>
        <dbReference type="ARBA" id="ARBA00023242"/>
    </source>
</evidence>
<dbReference type="InterPro" id="IPR036388">
    <property type="entry name" value="WH-like_DNA-bd_sf"/>
</dbReference>
<evidence type="ECO:0000256" key="8">
    <source>
        <dbReference type="ARBA" id="ARBA00062171"/>
    </source>
</evidence>
<dbReference type="GO" id="GO:0043565">
    <property type="term" value="F:sequence-specific DNA binding"/>
    <property type="evidence" value="ECO:0007669"/>
    <property type="project" value="InterPro"/>
</dbReference>
<dbReference type="SUPFAM" id="SSF46785">
    <property type="entry name" value="Winged helix' DNA-binding domain"/>
    <property type="match status" value="1"/>
</dbReference>
<feature type="region of interest" description="Disordered" evidence="10">
    <location>
        <begin position="1"/>
        <end position="114"/>
    </location>
</feature>
<dbReference type="Pfam" id="PF00447">
    <property type="entry name" value="HSF_DNA-bind"/>
    <property type="match status" value="1"/>
</dbReference>
<evidence type="ECO:0000313" key="12">
    <source>
        <dbReference type="EMBL" id="GEM11729.1"/>
    </source>
</evidence>
<keyword evidence="6" id="KW-0804">Transcription</keyword>
<keyword evidence="3" id="KW-0902">Two-component regulatory system</keyword>